<organism evidence="1 2">
    <name type="scientific">Helicocarpus griseus UAMH5409</name>
    <dbReference type="NCBI Taxonomy" id="1447875"/>
    <lineage>
        <taxon>Eukaryota</taxon>
        <taxon>Fungi</taxon>
        <taxon>Dikarya</taxon>
        <taxon>Ascomycota</taxon>
        <taxon>Pezizomycotina</taxon>
        <taxon>Eurotiomycetes</taxon>
        <taxon>Eurotiomycetidae</taxon>
        <taxon>Onygenales</taxon>
        <taxon>Ajellomycetaceae</taxon>
        <taxon>Helicocarpus</taxon>
    </lineage>
</organism>
<keyword evidence="2" id="KW-1185">Reference proteome</keyword>
<accession>A0A2B7WFH7</accession>
<dbReference type="InterPro" id="IPR009057">
    <property type="entry name" value="Homeodomain-like_sf"/>
</dbReference>
<evidence type="ECO:0000313" key="2">
    <source>
        <dbReference type="Proteomes" id="UP000223968"/>
    </source>
</evidence>
<name>A0A2B7WFH7_9EURO</name>
<dbReference type="AlphaFoldDB" id="A0A2B7WFH7"/>
<comment type="caution">
    <text evidence="1">The sequence shown here is derived from an EMBL/GenBank/DDBJ whole genome shotgun (WGS) entry which is preliminary data.</text>
</comment>
<gene>
    <name evidence="1" type="ORF">AJ79_10045</name>
</gene>
<dbReference type="OrthoDB" id="4225643at2759"/>
<reference evidence="1 2" key="1">
    <citation type="submission" date="2017-10" db="EMBL/GenBank/DDBJ databases">
        <title>Comparative genomics in systemic dimorphic fungi from Ajellomycetaceae.</title>
        <authorList>
            <person name="Munoz J.F."/>
            <person name="Mcewen J.G."/>
            <person name="Clay O.K."/>
            <person name="Cuomo C.A."/>
        </authorList>
    </citation>
    <scope>NUCLEOTIDE SEQUENCE [LARGE SCALE GENOMIC DNA]</scope>
    <source>
        <strain evidence="1 2">UAMH5409</strain>
    </source>
</reference>
<dbReference type="SUPFAM" id="SSF46689">
    <property type="entry name" value="Homeodomain-like"/>
    <property type="match status" value="1"/>
</dbReference>
<proteinExistence type="predicted"/>
<dbReference type="Proteomes" id="UP000223968">
    <property type="component" value="Unassembled WGS sequence"/>
</dbReference>
<protein>
    <recommendedName>
        <fullName evidence="3">Myb-like domain-containing protein</fullName>
    </recommendedName>
</protein>
<sequence length="131" mass="15409">MHGKWTPEEDIFIVALRLGTRLNWKEIEAEFNKRFNHAKSKDLESRYNKGLKPGRRVAPDKRRISDIIDDYRHYKVDYEDPKERDIVRKALLVLSEFPDQRLWHSEIELLVLNAFLSGLVVSTAWCAARTG</sequence>
<evidence type="ECO:0000313" key="1">
    <source>
        <dbReference type="EMBL" id="PGG95455.1"/>
    </source>
</evidence>
<evidence type="ECO:0008006" key="3">
    <source>
        <dbReference type="Google" id="ProtNLM"/>
    </source>
</evidence>
<dbReference type="EMBL" id="PDNB01000343">
    <property type="protein sequence ID" value="PGG95455.1"/>
    <property type="molecule type" value="Genomic_DNA"/>
</dbReference>
<dbReference type="Pfam" id="PF13921">
    <property type="entry name" value="Myb_DNA-bind_6"/>
    <property type="match status" value="1"/>
</dbReference>